<dbReference type="AlphaFoldDB" id="A0A8C3JY09"/>
<dbReference type="Proteomes" id="UP000694419">
    <property type="component" value="Unplaced"/>
</dbReference>
<protein>
    <recommendedName>
        <fullName evidence="1">Formamidopyrimidine-DNA glycosylase H2TH DNA-binding domain-containing protein</fullName>
    </recommendedName>
</protein>
<organism evidence="2 3">
    <name type="scientific">Calidris pygmaea</name>
    <name type="common">Spoon-billed sandpiper</name>
    <dbReference type="NCBI Taxonomy" id="425635"/>
    <lineage>
        <taxon>Eukaryota</taxon>
        <taxon>Metazoa</taxon>
        <taxon>Chordata</taxon>
        <taxon>Craniata</taxon>
        <taxon>Vertebrata</taxon>
        <taxon>Euteleostomi</taxon>
        <taxon>Archelosauria</taxon>
        <taxon>Archosauria</taxon>
        <taxon>Dinosauria</taxon>
        <taxon>Saurischia</taxon>
        <taxon>Theropoda</taxon>
        <taxon>Coelurosauria</taxon>
        <taxon>Aves</taxon>
        <taxon>Neognathae</taxon>
        <taxon>Neoaves</taxon>
        <taxon>Charadriiformes</taxon>
        <taxon>Scolopacidae</taxon>
        <taxon>Calidris</taxon>
    </lineage>
</organism>
<evidence type="ECO:0000313" key="2">
    <source>
        <dbReference type="Ensembl" id="ENSCPGP00000014823.1"/>
    </source>
</evidence>
<dbReference type="SMART" id="SM01232">
    <property type="entry name" value="H2TH"/>
    <property type="match status" value="1"/>
</dbReference>
<evidence type="ECO:0000313" key="3">
    <source>
        <dbReference type="Proteomes" id="UP000694419"/>
    </source>
</evidence>
<accession>A0A8C3JY09</accession>
<dbReference type="GO" id="GO:0003906">
    <property type="term" value="F:DNA-(apurinic or apyrimidinic site) endonuclease activity"/>
    <property type="evidence" value="ECO:0007669"/>
    <property type="project" value="InterPro"/>
</dbReference>
<evidence type="ECO:0000259" key="1">
    <source>
        <dbReference type="SMART" id="SM01232"/>
    </source>
</evidence>
<sequence>MVEGPGCTLCGERLRARVRRGQAVRRARGSAESERKVRMMESLDVCSPKFSFSRAEGEIKQQQSRMLCDVLLDQAVLPGVGNIIKNEALFDSGLHPAVKVGEKFRDCF</sequence>
<reference evidence="2" key="2">
    <citation type="submission" date="2025-09" db="UniProtKB">
        <authorList>
            <consortium name="Ensembl"/>
        </authorList>
    </citation>
    <scope>IDENTIFICATION</scope>
</reference>
<dbReference type="GO" id="GO:0005634">
    <property type="term" value="C:nucleus"/>
    <property type="evidence" value="ECO:0007669"/>
    <property type="project" value="TreeGrafter"/>
</dbReference>
<dbReference type="Ensembl" id="ENSCPGT00000016248.1">
    <property type="protein sequence ID" value="ENSCPGP00000014823.1"/>
    <property type="gene ID" value="ENSCPGG00000010464.1"/>
</dbReference>
<dbReference type="InterPro" id="IPR015886">
    <property type="entry name" value="H2TH_FPG"/>
</dbReference>
<dbReference type="SUPFAM" id="SSF46946">
    <property type="entry name" value="S13-like H2TH domain"/>
    <property type="match status" value="1"/>
</dbReference>
<feature type="domain" description="Formamidopyrimidine-DNA glycosylase H2TH DNA-binding" evidence="1">
    <location>
        <begin position="41"/>
        <end position="108"/>
    </location>
</feature>
<keyword evidence="3" id="KW-1185">Reference proteome</keyword>
<dbReference type="GO" id="GO:0008270">
    <property type="term" value="F:zinc ion binding"/>
    <property type="evidence" value="ECO:0007669"/>
    <property type="project" value="InterPro"/>
</dbReference>
<dbReference type="PANTHER" id="PTHR22993:SF10">
    <property type="entry name" value="ENDONUCLEASE 8-LIKE 3"/>
    <property type="match status" value="1"/>
</dbReference>
<dbReference type="InterPro" id="IPR010979">
    <property type="entry name" value="Ribosomal_uS13-like_H2TH"/>
</dbReference>
<dbReference type="GO" id="GO:0003684">
    <property type="term" value="F:damaged DNA binding"/>
    <property type="evidence" value="ECO:0007669"/>
    <property type="project" value="InterPro"/>
</dbReference>
<dbReference type="GO" id="GO:0006284">
    <property type="term" value="P:base-excision repair"/>
    <property type="evidence" value="ECO:0007669"/>
    <property type="project" value="InterPro"/>
</dbReference>
<proteinExistence type="predicted"/>
<dbReference type="Gene3D" id="1.10.8.50">
    <property type="match status" value="1"/>
</dbReference>
<reference evidence="2" key="1">
    <citation type="submission" date="2025-08" db="UniProtKB">
        <authorList>
            <consortium name="Ensembl"/>
        </authorList>
    </citation>
    <scope>IDENTIFICATION</scope>
</reference>
<name>A0A8C3JY09_9CHAR</name>
<dbReference type="Pfam" id="PF06831">
    <property type="entry name" value="H2TH"/>
    <property type="match status" value="1"/>
</dbReference>
<dbReference type="PANTHER" id="PTHR22993">
    <property type="entry name" value="FORMAMIDOPYRIMIDINE-DNA GLYCOSYLASE"/>
    <property type="match status" value="1"/>
</dbReference>
<dbReference type="GO" id="GO:0019104">
    <property type="term" value="F:DNA N-glycosylase activity"/>
    <property type="evidence" value="ECO:0007669"/>
    <property type="project" value="TreeGrafter"/>
</dbReference>